<dbReference type="RefSeq" id="WP_173081700.1">
    <property type="nucleotide sequence ID" value="NZ_BLTE01000003.1"/>
</dbReference>
<name>A0A6V8LQM4_9BACT</name>
<organism evidence="1 2">
    <name type="scientific">Fundidesulfovibrio magnetotacticus</name>
    <dbReference type="NCBI Taxonomy" id="2730080"/>
    <lineage>
        <taxon>Bacteria</taxon>
        <taxon>Pseudomonadati</taxon>
        <taxon>Thermodesulfobacteriota</taxon>
        <taxon>Desulfovibrionia</taxon>
        <taxon>Desulfovibrionales</taxon>
        <taxon>Desulfovibrionaceae</taxon>
        <taxon>Fundidesulfovibrio</taxon>
    </lineage>
</organism>
<gene>
    <name evidence="1" type="ORF">NNJEOMEG_01111</name>
</gene>
<proteinExistence type="predicted"/>
<accession>A0A6V8LQM4</accession>
<reference evidence="1 2" key="2">
    <citation type="submission" date="2020-05" db="EMBL/GenBank/DDBJ databases">
        <title>Draft genome sequence of Desulfovibrio sp. strainFSS-1.</title>
        <authorList>
            <person name="Shimoshige H."/>
            <person name="Kobayashi H."/>
            <person name="Maekawa T."/>
        </authorList>
    </citation>
    <scope>NUCLEOTIDE SEQUENCE [LARGE SCALE GENOMIC DNA]</scope>
    <source>
        <strain evidence="1 2">SIID29052-01</strain>
    </source>
</reference>
<comment type="caution">
    <text evidence="1">The sequence shown here is derived from an EMBL/GenBank/DDBJ whole genome shotgun (WGS) entry which is preliminary data.</text>
</comment>
<dbReference type="EMBL" id="BLTE01000003">
    <property type="protein sequence ID" value="GFK93280.1"/>
    <property type="molecule type" value="Genomic_DNA"/>
</dbReference>
<dbReference type="Proteomes" id="UP000494245">
    <property type="component" value="Unassembled WGS sequence"/>
</dbReference>
<dbReference type="AlphaFoldDB" id="A0A6V8LQM4"/>
<evidence type="ECO:0000313" key="1">
    <source>
        <dbReference type="EMBL" id="GFK93280.1"/>
    </source>
</evidence>
<reference evidence="1 2" key="1">
    <citation type="submission" date="2020-04" db="EMBL/GenBank/DDBJ databases">
        <authorList>
            <consortium name="Desulfovibrio sp. FSS-1 genome sequencing consortium"/>
            <person name="Shimoshige H."/>
            <person name="Kobayashi H."/>
            <person name="Maekawa T."/>
        </authorList>
    </citation>
    <scope>NUCLEOTIDE SEQUENCE [LARGE SCALE GENOMIC DNA]</scope>
    <source>
        <strain evidence="1 2">SIID29052-01</strain>
    </source>
</reference>
<keyword evidence="2" id="KW-1185">Reference proteome</keyword>
<evidence type="ECO:0000313" key="2">
    <source>
        <dbReference type="Proteomes" id="UP000494245"/>
    </source>
</evidence>
<sequence length="51" mass="6180">MNRLRTLRHYLQHRLNPAHIYCRLCEIGFGRLQARKVSTVYARFYSLTWLG</sequence>
<protein>
    <submittedName>
        <fullName evidence="1">Uncharacterized protein</fullName>
    </submittedName>
</protein>